<name>A0A172Q9C2_9STRE</name>
<evidence type="ECO:0000313" key="2">
    <source>
        <dbReference type="Proteomes" id="UP000077317"/>
    </source>
</evidence>
<sequence length="66" mass="7986">MSKNRQYFYDIIKSKVIKFKKIVEFNDEIDAQSVDNFWTLKDCDVPKYIDKAWAMTKMESNENNRN</sequence>
<dbReference type="STRING" id="1811193.A0O21_08445"/>
<organism evidence="1 2">
    <name type="scientific">Streptococcus pantholopis</name>
    <dbReference type="NCBI Taxonomy" id="1811193"/>
    <lineage>
        <taxon>Bacteria</taxon>
        <taxon>Bacillati</taxon>
        <taxon>Bacillota</taxon>
        <taxon>Bacilli</taxon>
        <taxon>Lactobacillales</taxon>
        <taxon>Streptococcaceae</taxon>
        <taxon>Streptococcus</taxon>
    </lineage>
</organism>
<dbReference type="Proteomes" id="UP000077317">
    <property type="component" value="Chromosome"/>
</dbReference>
<dbReference type="KEGG" id="spat:A0O21_08445"/>
<reference evidence="2" key="2">
    <citation type="submission" date="2016-03" db="EMBL/GenBank/DDBJ databases">
        <title>Streptococcus antelopensis sp. nov., isolated from the feces of the Tibetan antelope (Pantholops hodgsonii) in Hoh Xil National Nature Reserve, Qinghai, China.</title>
        <authorList>
            <person name="Bai X."/>
        </authorList>
    </citation>
    <scope>NUCLEOTIDE SEQUENCE [LARGE SCALE GENOMIC DNA]</scope>
    <source>
        <strain evidence="2">TA 26</strain>
    </source>
</reference>
<dbReference type="AlphaFoldDB" id="A0A172Q9C2"/>
<proteinExistence type="predicted"/>
<protein>
    <submittedName>
        <fullName evidence="1">Uncharacterized protein</fullName>
    </submittedName>
</protein>
<gene>
    <name evidence="1" type="ORF">A0O21_08445</name>
</gene>
<keyword evidence="2" id="KW-1185">Reference proteome</keyword>
<evidence type="ECO:0000313" key="1">
    <source>
        <dbReference type="EMBL" id="AND80028.1"/>
    </source>
</evidence>
<reference evidence="1 2" key="1">
    <citation type="journal article" date="2016" name="Int. J. Syst. Evol. Microbiol.">
        <title>Streptococcuspantholopis sp. nov., isolated from faeces of the Tibetan antelope (Pantholops hodgsonii).</title>
        <authorList>
            <person name="Bai X."/>
            <person name="Xiong Y."/>
            <person name="Lu S."/>
            <person name="Jin D."/>
            <person name="Lai X."/>
            <person name="Yang J."/>
            <person name="Niu L."/>
            <person name="Hu S."/>
            <person name="Meng X."/>
            <person name="Pu J."/>
            <person name="Ye C."/>
            <person name="Xu J."/>
        </authorList>
    </citation>
    <scope>NUCLEOTIDE SEQUENCE [LARGE SCALE GENOMIC DNA]</scope>
    <source>
        <strain evidence="1 2">TA 26</strain>
    </source>
</reference>
<dbReference type="EMBL" id="CP014699">
    <property type="protein sequence ID" value="AND80028.1"/>
    <property type="molecule type" value="Genomic_DNA"/>
</dbReference>
<accession>A0A172Q9C2</accession>